<dbReference type="OrthoDB" id="16252at2759"/>
<dbReference type="OMA" id="WWPTSEH"/>
<sequence>MGDNVINFYRAGSGYGCFSNFSRHTVFYKGQKWPTSEHAFQAMKFEGTDHFLNVLKTKTPGDAAKMGRNRSLPLRKDWEGVKDEIMYEVCLAKFQQHQDIQLTLIETNDAKLVEHTTNDSYWGDGGDGSGRNQLGITLMRVRETIRNELVNKN</sequence>
<name>F1A657_DICPU</name>
<dbReference type="SUPFAM" id="SSF143990">
    <property type="entry name" value="YbiA-like"/>
    <property type="match status" value="1"/>
</dbReference>
<evidence type="ECO:0000313" key="3">
    <source>
        <dbReference type="Proteomes" id="UP000001064"/>
    </source>
</evidence>
<proteinExistence type="predicted"/>
<dbReference type="Gene3D" id="1.10.357.40">
    <property type="entry name" value="YbiA-like"/>
    <property type="match status" value="1"/>
</dbReference>
<dbReference type="CDD" id="cd15457">
    <property type="entry name" value="NADAR"/>
    <property type="match status" value="1"/>
</dbReference>
<dbReference type="eggNOG" id="ENOG502S5B2">
    <property type="taxonomic scope" value="Eukaryota"/>
</dbReference>
<protein>
    <recommendedName>
        <fullName evidence="1">NADAR domain-containing protein</fullName>
    </recommendedName>
</protein>
<dbReference type="VEuPathDB" id="AmoebaDB:DICPUDRAFT_85573"/>
<gene>
    <name evidence="2" type="ORF">DICPUDRAFT_85573</name>
</gene>
<dbReference type="GeneID" id="10511182"/>
<evidence type="ECO:0000313" key="2">
    <source>
        <dbReference type="EMBL" id="EGC28323.1"/>
    </source>
</evidence>
<accession>F1A657</accession>
<evidence type="ECO:0000259" key="1">
    <source>
        <dbReference type="Pfam" id="PF08719"/>
    </source>
</evidence>
<dbReference type="Pfam" id="PF08719">
    <property type="entry name" value="NADAR"/>
    <property type="match status" value="1"/>
</dbReference>
<keyword evidence="3" id="KW-1185">Reference proteome</keyword>
<dbReference type="NCBIfam" id="TIGR02464">
    <property type="entry name" value="ribofla_fusion"/>
    <property type="match status" value="1"/>
</dbReference>
<dbReference type="InterPro" id="IPR037238">
    <property type="entry name" value="YbiA-like_sf"/>
</dbReference>
<feature type="domain" description="NADAR" evidence="1">
    <location>
        <begin position="8"/>
        <end position="146"/>
    </location>
</feature>
<dbReference type="EMBL" id="GL871679">
    <property type="protein sequence ID" value="EGC28323.1"/>
    <property type="molecule type" value="Genomic_DNA"/>
</dbReference>
<dbReference type="RefSeq" id="XP_003295151.1">
    <property type="nucleotide sequence ID" value="XM_003295103.1"/>
</dbReference>
<dbReference type="InParanoid" id="F1A657"/>
<reference evidence="3" key="1">
    <citation type="journal article" date="2011" name="Genome Biol.">
        <title>Comparative genomics of the social amoebae Dictyostelium discoideum and Dictyostelium purpureum.</title>
        <authorList>
            <consortium name="US DOE Joint Genome Institute (JGI-PGF)"/>
            <person name="Sucgang R."/>
            <person name="Kuo A."/>
            <person name="Tian X."/>
            <person name="Salerno W."/>
            <person name="Parikh A."/>
            <person name="Feasley C.L."/>
            <person name="Dalin E."/>
            <person name="Tu H."/>
            <person name="Huang E."/>
            <person name="Barry K."/>
            <person name="Lindquist E."/>
            <person name="Shapiro H."/>
            <person name="Bruce D."/>
            <person name="Schmutz J."/>
            <person name="Salamov A."/>
            <person name="Fey P."/>
            <person name="Gaudet P."/>
            <person name="Anjard C."/>
            <person name="Babu M.M."/>
            <person name="Basu S."/>
            <person name="Bushmanova Y."/>
            <person name="van der Wel H."/>
            <person name="Katoh-Kurasawa M."/>
            <person name="Dinh C."/>
            <person name="Coutinho P.M."/>
            <person name="Saito T."/>
            <person name="Elias M."/>
            <person name="Schaap P."/>
            <person name="Kay R.R."/>
            <person name="Henrissat B."/>
            <person name="Eichinger L."/>
            <person name="Rivero F."/>
            <person name="Putnam N.H."/>
            <person name="West C.M."/>
            <person name="Loomis W.F."/>
            <person name="Chisholm R.L."/>
            <person name="Shaulsky G."/>
            <person name="Strassmann J.E."/>
            <person name="Queller D.C."/>
            <person name="Kuspa A."/>
            <person name="Grigoriev I.V."/>
        </authorList>
    </citation>
    <scope>NUCLEOTIDE SEQUENCE [LARGE SCALE GENOMIC DNA]</scope>
    <source>
        <strain evidence="3">QSDP1</strain>
    </source>
</reference>
<dbReference type="KEGG" id="dpp:DICPUDRAFT_85573"/>
<organism evidence="2 3">
    <name type="scientific">Dictyostelium purpureum</name>
    <name type="common">Slime mold</name>
    <dbReference type="NCBI Taxonomy" id="5786"/>
    <lineage>
        <taxon>Eukaryota</taxon>
        <taxon>Amoebozoa</taxon>
        <taxon>Evosea</taxon>
        <taxon>Eumycetozoa</taxon>
        <taxon>Dictyostelia</taxon>
        <taxon>Dictyosteliales</taxon>
        <taxon>Dictyosteliaceae</taxon>
        <taxon>Dictyostelium</taxon>
    </lineage>
</organism>
<dbReference type="Proteomes" id="UP000001064">
    <property type="component" value="Unassembled WGS sequence"/>
</dbReference>
<dbReference type="STRING" id="5786.F1A657"/>
<dbReference type="AlphaFoldDB" id="F1A657"/>
<dbReference type="InterPro" id="IPR012816">
    <property type="entry name" value="NADAR"/>
</dbReference>